<gene>
    <name evidence="2" type="ORF">GZH52_09685</name>
</gene>
<dbReference type="Pfam" id="PF10709">
    <property type="entry name" value="DUF2511"/>
    <property type="match status" value="1"/>
</dbReference>
<keyword evidence="3" id="KW-1185">Reference proteome</keyword>
<dbReference type="AlphaFoldDB" id="A0A6B2KSU6"/>
<evidence type="ECO:0000313" key="2">
    <source>
        <dbReference type="EMBL" id="NDV13069.1"/>
    </source>
</evidence>
<evidence type="ECO:0000256" key="1">
    <source>
        <dbReference type="SAM" id="MobiDB-lite"/>
    </source>
</evidence>
<dbReference type="Proteomes" id="UP000482578">
    <property type="component" value="Unassembled WGS sequence"/>
</dbReference>
<sequence>MTPSLAYTAQPGARRRPRKQGGLRPRLMVALLLLLAASLLFAAGTPKPDKLVLRAADLGERWPLTLTGGTLGCDDGGAITLTGDDNVSYALNDRAVAAGYPAPLKVWKYDDSIGGVNMPLAPLIEIGRPLCRGDAS</sequence>
<organism evidence="2 3">
    <name type="scientific">Crenobacter caeni</name>
    <dbReference type="NCBI Taxonomy" id="2705474"/>
    <lineage>
        <taxon>Bacteria</taxon>
        <taxon>Pseudomonadati</taxon>
        <taxon>Pseudomonadota</taxon>
        <taxon>Betaproteobacteria</taxon>
        <taxon>Neisseriales</taxon>
        <taxon>Neisseriaceae</taxon>
        <taxon>Crenobacter</taxon>
    </lineage>
</organism>
<feature type="region of interest" description="Disordered" evidence="1">
    <location>
        <begin position="1"/>
        <end position="20"/>
    </location>
</feature>
<reference evidence="2 3" key="1">
    <citation type="submission" date="2020-02" db="EMBL/GenBank/DDBJ databases">
        <authorList>
            <person name="Yang Z."/>
        </authorList>
    </citation>
    <scope>NUCLEOTIDE SEQUENCE [LARGE SCALE GENOMIC DNA]</scope>
    <source>
        <strain evidence="2 3">HX-7-9</strain>
    </source>
</reference>
<proteinExistence type="predicted"/>
<dbReference type="InterPro" id="IPR019648">
    <property type="entry name" value="YebY"/>
</dbReference>
<protein>
    <submittedName>
        <fullName evidence="2">DUF2511 domain-containing protein</fullName>
    </submittedName>
</protein>
<comment type="caution">
    <text evidence="2">The sequence shown here is derived from an EMBL/GenBank/DDBJ whole genome shotgun (WGS) entry which is preliminary data.</text>
</comment>
<accession>A0A6B2KSU6</accession>
<name>A0A6B2KSU6_9NEIS</name>
<dbReference type="EMBL" id="JAAGAA010000007">
    <property type="protein sequence ID" value="NDV13069.1"/>
    <property type="molecule type" value="Genomic_DNA"/>
</dbReference>
<evidence type="ECO:0000313" key="3">
    <source>
        <dbReference type="Proteomes" id="UP000482578"/>
    </source>
</evidence>
<dbReference type="RefSeq" id="WP_163316267.1">
    <property type="nucleotide sequence ID" value="NZ_JAAGAA010000007.1"/>
</dbReference>